<dbReference type="PROSITE" id="PS00107">
    <property type="entry name" value="PROTEIN_KINASE_ATP"/>
    <property type="match status" value="1"/>
</dbReference>
<dbReference type="PROSITE" id="PS50011">
    <property type="entry name" value="PROTEIN_KINASE_DOM"/>
    <property type="match status" value="1"/>
</dbReference>
<dbReference type="RefSeq" id="XP_040792066.1">
    <property type="nucleotide sequence ID" value="XM_040936763.1"/>
</dbReference>
<dbReference type="InterPro" id="IPR050660">
    <property type="entry name" value="NEK_Ser/Thr_kinase"/>
</dbReference>
<evidence type="ECO:0000259" key="10">
    <source>
        <dbReference type="PROSITE" id="PS50011"/>
    </source>
</evidence>
<dbReference type="GO" id="GO:0008270">
    <property type="term" value="F:zinc ion binding"/>
    <property type="evidence" value="ECO:0007669"/>
    <property type="project" value="UniProtKB-KW"/>
</dbReference>
<keyword evidence="4 8" id="KW-0547">Nucleotide-binding</keyword>
<name>A0A9P4LCA3_9PLEO</name>
<keyword evidence="13" id="KW-1185">Reference proteome</keyword>
<keyword evidence="7" id="KW-0479">Metal-binding</keyword>
<dbReference type="InterPro" id="IPR017441">
    <property type="entry name" value="Protein_kinase_ATP_BS"/>
</dbReference>
<dbReference type="InterPro" id="IPR008271">
    <property type="entry name" value="Ser/Thr_kinase_AS"/>
</dbReference>
<dbReference type="InterPro" id="IPR013087">
    <property type="entry name" value="Znf_C2H2_type"/>
</dbReference>
<feature type="domain" description="C2H2-type" evidence="11">
    <location>
        <begin position="281"/>
        <end position="310"/>
    </location>
</feature>
<dbReference type="EC" id="2.7.11.1" evidence="2"/>
<dbReference type="PANTHER" id="PTHR43671:SF13">
    <property type="entry name" value="SERINE_THREONINE-PROTEIN KINASE NEK2"/>
    <property type="match status" value="1"/>
</dbReference>
<dbReference type="OrthoDB" id="310217at2759"/>
<keyword evidence="3" id="KW-0808">Transferase</keyword>
<dbReference type="GeneID" id="63854013"/>
<evidence type="ECO:0000256" key="5">
    <source>
        <dbReference type="ARBA" id="ARBA00022777"/>
    </source>
</evidence>
<proteinExistence type="inferred from homology"/>
<dbReference type="PROSITE" id="PS50157">
    <property type="entry name" value="ZINC_FINGER_C2H2_2"/>
    <property type="match status" value="1"/>
</dbReference>
<comment type="similarity">
    <text evidence="1">Belongs to the protein kinase superfamily. NEK Ser/Thr protein kinase family. NIMA subfamily.</text>
</comment>
<dbReference type="InterPro" id="IPR011009">
    <property type="entry name" value="Kinase-like_dom_sf"/>
</dbReference>
<evidence type="ECO:0000256" key="8">
    <source>
        <dbReference type="PROSITE-ProRule" id="PRU10141"/>
    </source>
</evidence>
<dbReference type="SMART" id="SM00220">
    <property type="entry name" value="S_TKc"/>
    <property type="match status" value="1"/>
</dbReference>
<keyword evidence="7" id="KW-0862">Zinc</keyword>
<dbReference type="SUPFAM" id="SSF56112">
    <property type="entry name" value="Protein kinase-like (PK-like)"/>
    <property type="match status" value="1"/>
</dbReference>
<evidence type="ECO:0000256" key="4">
    <source>
        <dbReference type="ARBA" id="ARBA00022741"/>
    </source>
</evidence>
<feature type="domain" description="Protein kinase" evidence="10">
    <location>
        <begin position="15"/>
        <end position="271"/>
    </location>
</feature>
<evidence type="ECO:0000256" key="7">
    <source>
        <dbReference type="PROSITE-ProRule" id="PRU00042"/>
    </source>
</evidence>
<evidence type="ECO:0000256" key="2">
    <source>
        <dbReference type="ARBA" id="ARBA00012513"/>
    </source>
</evidence>
<keyword evidence="7" id="KW-0863">Zinc-finger</keyword>
<feature type="binding site" evidence="8">
    <location>
        <position position="42"/>
    </location>
    <ligand>
        <name>ATP</name>
        <dbReference type="ChEBI" id="CHEBI:30616"/>
    </ligand>
</feature>
<dbReference type="Gene3D" id="1.10.510.10">
    <property type="entry name" value="Transferase(Phosphotransferase) domain 1"/>
    <property type="match status" value="1"/>
</dbReference>
<dbReference type="Proteomes" id="UP000800039">
    <property type="component" value="Unassembled WGS sequence"/>
</dbReference>
<accession>A0A9P4LCA3</accession>
<evidence type="ECO:0000256" key="1">
    <source>
        <dbReference type="ARBA" id="ARBA00010886"/>
    </source>
</evidence>
<protein>
    <recommendedName>
        <fullName evidence="2">non-specific serine/threonine protein kinase</fullName>
        <ecNumber evidence="2">2.7.11.1</ecNumber>
    </recommendedName>
</protein>
<dbReference type="PANTHER" id="PTHR43671">
    <property type="entry name" value="SERINE/THREONINE-PROTEIN KINASE NEK"/>
    <property type="match status" value="1"/>
</dbReference>
<dbReference type="PROSITE" id="PS00028">
    <property type="entry name" value="ZINC_FINGER_C2H2_1"/>
    <property type="match status" value="2"/>
</dbReference>
<dbReference type="GO" id="GO:0005524">
    <property type="term" value="F:ATP binding"/>
    <property type="evidence" value="ECO:0007669"/>
    <property type="project" value="UniProtKB-UniRule"/>
</dbReference>
<dbReference type="AlphaFoldDB" id="A0A9P4LCA3"/>
<keyword evidence="5 12" id="KW-0418">Kinase</keyword>
<reference evidence="12" key="1">
    <citation type="submission" date="2020-01" db="EMBL/GenBank/DDBJ databases">
        <authorList>
            <consortium name="DOE Joint Genome Institute"/>
            <person name="Haridas S."/>
            <person name="Albert R."/>
            <person name="Binder M."/>
            <person name="Bloem J."/>
            <person name="Labutti K."/>
            <person name="Salamov A."/>
            <person name="Andreopoulos B."/>
            <person name="Baker S.E."/>
            <person name="Barry K."/>
            <person name="Bills G."/>
            <person name="Bluhm B.H."/>
            <person name="Cannon C."/>
            <person name="Castanera R."/>
            <person name="Culley D.E."/>
            <person name="Daum C."/>
            <person name="Ezra D."/>
            <person name="Gonzalez J.B."/>
            <person name="Henrissat B."/>
            <person name="Kuo A."/>
            <person name="Liang C."/>
            <person name="Lipzen A."/>
            <person name="Lutzoni F."/>
            <person name="Magnuson J."/>
            <person name="Mondo S."/>
            <person name="Nolan M."/>
            <person name="Ohm R."/>
            <person name="Pangilinan J."/>
            <person name="Park H.-J."/>
            <person name="Ramirez L."/>
            <person name="Alfaro M."/>
            <person name="Sun H."/>
            <person name="Tritt A."/>
            <person name="Yoshinaga Y."/>
            <person name="Zwiers L.-H."/>
            <person name="Turgeon B.G."/>
            <person name="Goodwin S.B."/>
            <person name="Spatafora J.W."/>
            <person name="Crous P.W."/>
            <person name="Grigoriev I.V."/>
        </authorList>
    </citation>
    <scope>NUCLEOTIDE SEQUENCE</scope>
    <source>
        <strain evidence="12">CBS 394.84</strain>
    </source>
</reference>
<evidence type="ECO:0000313" key="12">
    <source>
        <dbReference type="EMBL" id="KAF1849503.1"/>
    </source>
</evidence>
<evidence type="ECO:0000256" key="3">
    <source>
        <dbReference type="ARBA" id="ARBA00022679"/>
    </source>
</evidence>
<dbReference type="InterPro" id="IPR000719">
    <property type="entry name" value="Prot_kinase_dom"/>
</dbReference>
<dbReference type="EMBL" id="ML976615">
    <property type="protein sequence ID" value="KAF1849503.1"/>
    <property type="molecule type" value="Genomic_DNA"/>
</dbReference>
<dbReference type="PROSITE" id="PS00108">
    <property type="entry name" value="PROTEIN_KINASE_ST"/>
    <property type="match status" value="1"/>
</dbReference>
<evidence type="ECO:0000259" key="11">
    <source>
        <dbReference type="PROSITE" id="PS50157"/>
    </source>
</evidence>
<organism evidence="12 13">
    <name type="scientific">Cucurbitaria berberidis CBS 394.84</name>
    <dbReference type="NCBI Taxonomy" id="1168544"/>
    <lineage>
        <taxon>Eukaryota</taxon>
        <taxon>Fungi</taxon>
        <taxon>Dikarya</taxon>
        <taxon>Ascomycota</taxon>
        <taxon>Pezizomycotina</taxon>
        <taxon>Dothideomycetes</taxon>
        <taxon>Pleosporomycetidae</taxon>
        <taxon>Pleosporales</taxon>
        <taxon>Pleosporineae</taxon>
        <taxon>Cucurbitariaceae</taxon>
        <taxon>Cucurbitaria</taxon>
    </lineage>
</organism>
<evidence type="ECO:0000256" key="9">
    <source>
        <dbReference type="RuleBase" id="RU000304"/>
    </source>
</evidence>
<dbReference type="Pfam" id="PF00069">
    <property type="entry name" value="Pkinase"/>
    <property type="match status" value="1"/>
</dbReference>
<gene>
    <name evidence="12" type="ORF">K460DRAFT_404719</name>
</gene>
<comment type="caution">
    <text evidence="12">The sequence shown here is derived from an EMBL/GenBank/DDBJ whole genome shotgun (WGS) entry which is preliminary data.</text>
</comment>
<keyword evidence="9" id="KW-0723">Serine/threonine-protein kinase</keyword>
<evidence type="ECO:0000256" key="6">
    <source>
        <dbReference type="ARBA" id="ARBA00022840"/>
    </source>
</evidence>
<sequence length="421" mass="47470">MPKRPWLVESDKPSYQVLKWIGGGGFGQVFKVLRGGQTVACKQVHTDNAEAALDEYDHMRSLRGAPHIATLHDGLEFNRKTNSLSFFMDYYKGKDLDRQVQMLRGAAERFTESQIIEIGYQVAVALEFCHSRNILHQDMKPMNVLLYESWNPVTQRDVPDLYVADFGIASHVQTIGTRLTGQRGTPGYEAPEIRGQGYQAAFSQKSDVYAFGCILYRLCTLGDPVILDDIKPSDIPAEYSMDVLSLISSMLSSDRDERPTAVQVKEVLAALALKLFSSTSATCRSCHREFISNKALHKHLKKTGHGRKDALPAPTIDAAKLPIQTGDGLTIRGVASAPTQYHFDHDCEDDQDEVSDPSPCIVCMRHFKTKQKFFKHLHGVQHYRSPNYVSKRRANDELDVDAEKADKRLKNWVVKDMDRHE</sequence>
<keyword evidence="6 8" id="KW-0067">ATP-binding</keyword>
<dbReference type="GO" id="GO:0004674">
    <property type="term" value="F:protein serine/threonine kinase activity"/>
    <property type="evidence" value="ECO:0007669"/>
    <property type="project" value="UniProtKB-KW"/>
</dbReference>
<evidence type="ECO:0000313" key="13">
    <source>
        <dbReference type="Proteomes" id="UP000800039"/>
    </source>
</evidence>